<sequence>MQTAAASTGQASTGQYWTWRGHSIYYIRAGQPNFERPPLLLVHGFGASTDHWRKNIQGLSQEFEVWAIDLLGFGRSTKAAVDYGADLWRDQLQDFIASVIGRPVVLAGNSLGGYASLCLAAQRPDWAAGLVLLNPAGPFTETQLEAPAKPDPLREVLFNLSRQVMLLPLPSWLLFQYVRQKSVIRQTLEKVYLDKTAITDELIEDIYRPSCDPGAATVFAAVFKSPQGEKNDLLLSQLTCPLLMLWGEGDPWMSGRSRGARFRQHYPQLTEYYLQAGHCPHDEVPEQVNALIRDWMLNLANKPEAVNLA</sequence>
<dbReference type="PANTHER" id="PTHR46438:SF2">
    <property type="entry name" value="ALPHA_BETA-HYDROLASES SUPERFAMILY PROTEIN"/>
    <property type="match status" value="1"/>
</dbReference>
<name>A0A951PDD6_9CYAN</name>
<gene>
    <name evidence="2" type="ORF">KME07_19800</name>
</gene>
<dbReference type="AlphaFoldDB" id="A0A951PDD6"/>
<evidence type="ECO:0000313" key="3">
    <source>
        <dbReference type="Proteomes" id="UP000707356"/>
    </source>
</evidence>
<dbReference type="InterPro" id="IPR029058">
    <property type="entry name" value="AB_hydrolase_fold"/>
</dbReference>
<dbReference type="Gene3D" id="3.40.50.1820">
    <property type="entry name" value="alpha/beta hydrolase"/>
    <property type="match status" value="1"/>
</dbReference>
<dbReference type="InterPro" id="IPR000073">
    <property type="entry name" value="AB_hydrolase_1"/>
</dbReference>
<dbReference type="SUPFAM" id="SSF53474">
    <property type="entry name" value="alpha/beta-Hydrolases"/>
    <property type="match status" value="1"/>
</dbReference>
<dbReference type="Proteomes" id="UP000707356">
    <property type="component" value="Unassembled WGS sequence"/>
</dbReference>
<reference evidence="2" key="2">
    <citation type="journal article" date="2022" name="Microbiol. Resour. Announc.">
        <title>Metagenome Sequencing to Explore Phylogenomics of Terrestrial Cyanobacteria.</title>
        <authorList>
            <person name="Ward R.D."/>
            <person name="Stajich J.E."/>
            <person name="Johansen J.R."/>
            <person name="Huntemann M."/>
            <person name="Clum A."/>
            <person name="Foster B."/>
            <person name="Foster B."/>
            <person name="Roux S."/>
            <person name="Palaniappan K."/>
            <person name="Varghese N."/>
            <person name="Mukherjee S."/>
            <person name="Reddy T.B.K."/>
            <person name="Daum C."/>
            <person name="Copeland A."/>
            <person name="Chen I.A."/>
            <person name="Ivanova N.N."/>
            <person name="Kyrpides N.C."/>
            <person name="Shapiro N."/>
            <person name="Eloe-Fadrosh E.A."/>
            <person name="Pietrasiak N."/>
        </authorList>
    </citation>
    <scope>NUCLEOTIDE SEQUENCE</scope>
    <source>
        <strain evidence="2">GSE-TBD4-15B</strain>
    </source>
</reference>
<keyword evidence="2" id="KW-0378">Hydrolase</keyword>
<evidence type="ECO:0000259" key="1">
    <source>
        <dbReference type="Pfam" id="PF12697"/>
    </source>
</evidence>
<accession>A0A951PDD6</accession>
<dbReference type="Pfam" id="PF12697">
    <property type="entry name" value="Abhydrolase_6"/>
    <property type="match status" value="1"/>
</dbReference>
<dbReference type="GO" id="GO:0016787">
    <property type="term" value="F:hydrolase activity"/>
    <property type="evidence" value="ECO:0007669"/>
    <property type="project" value="UniProtKB-KW"/>
</dbReference>
<evidence type="ECO:0000313" key="2">
    <source>
        <dbReference type="EMBL" id="MBW4467677.1"/>
    </source>
</evidence>
<reference evidence="2" key="1">
    <citation type="submission" date="2021-05" db="EMBL/GenBank/DDBJ databases">
        <authorList>
            <person name="Pietrasiak N."/>
            <person name="Ward R."/>
            <person name="Stajich J.E."/>
            <person name="Kurbessoian T."/>
        </authorList>
    </citation>
    <scope>NUCLEOTIDE SEQUENCE</scope>
    <source>
        <strain evidence="2">GSE-TBD4-15B</strain>
    </source>
</reference>
<comment type="caution">
    <text evidence="2">The sequence shown here is derived from an EMBL/GenBank/DDBJ whole genome shotgun (WGS) entry which is preliminary data.</text>
</comment>
<proteinExistence type="predicted"/>
<feature type="domain" description="AB hydrolase-1" evidence="1">
    <location>
        <begin position="39"/>
        <end position="290"/>
    </location>
</feature>
<organism evidence="2 3">
    <name type="scientific">Pegethrix bostrychoides GSE-TBD4-15B</name>
    <dbReference type="NCBI Taxonomy" id="2839662"/>
    <lineage>
        <taxon>Bacteria</taxon>
        <taxon>Bacillati</taxon>
        <taxon>Cyanobacteriota</taxon>
        <taxon>Cyanophyceae</taxon>
        <taxon>Oculatellales</taxon>
        <taxon>Oculatellaceae</taxon>
        <taxon>Pegethrix</taxon>
    </lineage>
</organism>
<dbReference type="PANTHER" id="PTHR46438">
    <property type="entry name" value="ALPHA/BETA-HYDROLASES SUPERFAMILY PROTEIN"/>
    <property type="match status" value="1"/>
</dbReference>
<dbReference type="EMBL" id="JAHHHV010000079">
    <property type="protein sequence ID" value="MBW4467677.1"/>
    <property type="molecule type" value="Genomic_DNA"/>
</dbReference>
<dbReference type="PRINTS" id="PR00111">
    <property type="entry name" value="ABHYDROLASE"/>
</dbReference>
<protein>
    <submittedName>
        <fullName evidence="2">Alpha/beta fold hydrolase</fullName>
    </submittedName>
</protein>